<evidence type="ECO:0000256" key="2">
    <source>
        <dbReference type="ARBA" id="ARBA00008473"/>
    </source>
</evidence>
<protein>
    <recommendedName>
        <fullName evidence="13">Golgi SNAP receptor complex member 1</fullName>
    </recommendedName>
</protein>
<dbReference type="GO" id="GO:0031201">
    <property type="term" value="C:SNARE complex"/>
    <property type="evidence" value="ECO:0007669"/>
    <property type="project" value="TreeGrafter"/>
</dbReference>
<dbReference type="STRING" id="1330018.A0A167H307"/>
<evidence type="ECO:0000256" key="10">
    <source>
        <dbReference type="SAM" id="Phobius"/>
    </source>
</evidence>
<dbReference type="PIRSF" id="PIRSF028865">
    <property type="entry name" value="Membrin-2"/>
    <property type="match status" value="1"/>
</dbReference>
<keyword evidence="6 10" id="KW-1133">Transmembrane helix</keyword>
<dbReference type="GO" id="GO:0015031">
    <property type="term" value="P:protein transport"/>
    <property type="evidence" value="ECO:0007669"/>
    <property type="project" value="UniProtKB-KW"/>
</dbReference>
<name>A0A167H307_CALVF</name>
<dbReference type="GO" id="GO:0048219">
    <property type="term" value="P:inter-Golgi cisterna vesicle-mediated transport"/>
    <property type="evidence" value="ECO:0007669"/>
    <property type="project" value="TreeGrafter"/>
</dbReference>
<keyword evidence="5" id="KW-0653">Protein transport</keyword>
<evidence type="ECO:0000256" key="5">
    <source>
        <dbReference type="ARBA" id="ARBA00022927"/>
    </source>
</evidence>
<dbReference type="PANTHER" id="PTHR21094:SF2">
    <property type="entry name" value="GOLGI SNAP RECEPTOR COMPLEX MEMBER 1"/>
    <property type="match status" value="1"/>
</dbReference>
<evidence type="ECO:0000313" key="11">
    <source>
        <dbReference type="EMBL" id="KZO91176.1"/>
    </source>
</evidence>
<accession>A0A167H307</accession>
<evidence type="ECO:0000256" key="4">
    <source>
        <dbReference type="ARBA" id="ARBA00022692"/>
    </source>
</evidence>
<gene>
    <name evidence="11" type="ORF">CALVIDRAFT_551395</name>
</gene>
<dbReference type="AlphaFoldDB" id="A0A167H307"/>
<dbReference type="GO" id="GO:0005797">
    <property type="term" value="C:Golgi medial cisterna"/>
    <property type="evidence" value="ECO:0007669"/>
    <property type="project" value="TreeGrafter"/>
</dbReference>
<dbReference type="PANTHER" id="PTHR21094">
    <property type="entry name" value="GOS-28 SNARE- RELATED"/>
    <property type="match status" value="1"/>
</dbReference>
<dbReference type="GO" id="GO:0005801">
    <property type="term" value="C:cis-Golgi network"/>
    <property type="evidence" value="ECO:0007669"/>
    <property type="project" value="InterPro"/>
</dbReference>
<comment type="similarity">
    <text evidence="2">Belongs to the GOSR1 family.</text>
</comment>
<evidence type="ECO:0000256" key="3">
    <source>
        <dbReference type="ARBA" id="ARBA00022448"/>
    </source>
</evidence>
<proteinExistence type="inferred from homology"/>
<dbReference type="GO" id="GO:0006906">
    <property type="term" value="P:vesicle fusion"/>
    <property type="evidence" value="ECO:0007669"/>
    <property type="project" value="TreeGrafter"/>
</dbReference>
<keyword evidence="4 10" id="KW-0812">Transmembrane</keyword>
<organism evidence="11 12">
    <name type="scientific">Calocera viscosa (strain TUFC12733)</name>
    <dbReference type="NCBI Taxonomy" id="1330018"/>
    <lineage>
        <taxon>Eukaryota</taxon>
        <taxon>Fungi</taxon>
        <taxon>Dikarya</taxon>
        <taxon>Basidiomycota</taxon>
        <taxon>Agaricomycotina</taxon>
        <taxon>Dacrymycetes</taxon>
        <taxon>Dacrymycetales</taxon>
        <taxon>Dacrymycetaceae</taxon>
        <taxon>Calocera</taxon>
    </lineage>
</organism>
<evidence type="ECO:0000256" key="8">
    <source>
        <dbReference type="ARBA" id="ARBA00023136"/>
    </source>
</evidence>
<dbReference type="Pfam" id="PF12352">
    <property type="entry name" value="V-SNARE_C"/>
    <property type="match status" value="1"/>
</dbReference>
<feature type="transmembrane region" description="Helical" evidence="10">
    <location>
        <begin position="169"/>
        <end position="187"/>
    </location>
</feature>
<evidence type="ECO:0000256" key="6">
    <source>
        <dbReference type="ARBA" id="ARBA00022989"/>
    </source>
</evidence>
<sequence>MATYDSLRRQLRMLESSLDAKLTTYSKLASSIPHAGREQHTGRAQRFPRSPTAQGVLQDYTRDFRCTAQNVRTVLEQANLLSNVRGRIESYTTARSSTTDALLNERGHIDSSNRMADELLQCARDTRAEFRTQSPQLGSVQTCITSVLNSVPRTNNLLGMIQTRRWRDAVVLGALIAVLIIVLWHYMGR</sequence>
<dbReference type="InterPro" id="IPR027027">
    <property type="entry name" value="GOSR2/Membrin/Bos1"/>
</dbReference>
<evidence type="ECO:0000256" key="1">
    <source>
        <dbReference type="ARBA" id="ARBA00004409"/>
    </source>
</evidence>
<dbReference type="GO" id="GO:0005484">
    <property type="term" value="F:SNAP receptor activity"/>
    <property type="evidence" value="ECO:0007669"/>
    <property type="project" value="InterPro"/>
</dbReference>
<dbReference type="GO" id="GO:0006888">
    <property type="term" value="P:endoplasmic reticulum to Golgi vesicle-mediated transport"/>
    <property type="evidence" value="ECO:0007669"/>
    <property type="project" value="InterPro"/>
</dbReference>
<dbReference type="EMBL" id="KV417327">
    <property type="protein sequence ID" value="KZO91176.1"/>
    <property type="molecule type" value="Genomic_DNA"/>
</dbReference>
<comment type="subcellular location">
    <subcellularLocation>
        <location evidence="1">Golgi apparatus membrane</location>
        <topology evidence="1">Single-pass type IV membrane protein</topology>
    </subcellularLocation>
</comment>
<keyword evidence="12" id="KW-1185">Reference proteome</keyword>
<keyword evidence="7" id="KW-0333">Golgi apparatus</keyword>
<evidence type="ECO:0000313" key="12">
    <source>
        <dbReference type="Proteomes" id="UP000076738"/>
    </source>
</evidence>
<evidence type="ECO:0000256" key="9">
    <source>
        <dbReference type="SAM" id="MobiDB-lite"/>
    </source>
</evidence>
<keyword evidence="8 10" id="KW-0472">Membrane</keyword>
<dbReference type="InterPro" id="IPR023601">
    <property type="entry name" value="Golgi_SNAP_su1"/>
</dbReference>
<dbReference type="Proteomes" id="UP000076738">
    <property type="component" value="Unassembled WGS sequence"/>
</dbReference>
<reference evidence="11 12" key="1">
    <citation type="journal article" date="2016" name="Mol. Biol. Evol.">
        <title>Comparative Genomics of Early-Diverging Mushroom-Forming Fungi Provides Insights into the Origins of Lignocellulose Decay Capabilities.</title>
        <authorList>
            <person name="Nagy L.G."/>
            <person name="Riley R."/>
            <person name="Tritt A."/>
            <person name="Adam C."/>
            <person name="Daum C."/>
            <person name="Floudas D."/>
            <person name="Sun H."/>
            <person name="Yadav J.S."/>
            <person name="Pangilinan J."/>
            <person name="Larsson K.H."/>
            <person name="Matsuura K."/>
            <person name="Barry K."/>
            <person name="Labutti K."/>
            <person name="Kuo R."/>
            <person name="Ohm R.A."/>
            <person name="Bhattacharya S.S."/>
            <person name="Shirouzu T."/>
            <person name="Yoshinaga Y."/>
            <person name="Martin F.M."/>
            <person name="Grigoriev I.V."/>
            <person name="Hibbett D.S."/>
        </authorList>
    </citation>
    <scope>NUCLEOTIDE SEQUENCE [LARGE SCALE GENOMIC DNA]</scope>
    <source>
        <strain evidence="11 12">TUFC12733</strain>
    </source>
</reference>
<keyword evidence="3" id="KW-0813">Transport</keyword>
<evidence type="ECO:0008006" key="13">
    <source>
        <dbReference type="Google" id="ProtNLM"/>
    </source>
</evidence>
<feature type="region of interest" description="Disordered" evidence="9">
    <location>
        <begin position="31"/>
        <end position="53"/>
    </location>
</feature>
<dbReference type="OrthoDB" id="422156at2759"/>
<evidence type="ECO:0000256" key="7">
    <source>
        <dbReference type="ARBA" id="ARBA00023034"/>
    </source>
</evidence>
<dbReference type="GO" id="GO:0000139">
    <property type="term" value="C:Golgi membrane"/>
    <property type="evidence" value="ECO:0007669"/>
    <property type="project" value="UniProtKB-SubCell"/>
</dbReference>